<keyword evidence="3" id="KW-1185">Reference proteome</keyword>
<sequence length="115" mass="13283">MSHNMRKEWVKKSKHSGRLLDPKQASHKSNDGASRLELCSYCKKGEIYENCFRKIRQVRLHNSEERGIFLADTNMTFSTAEVTSWEKFPIDSDAHHTVVEIEAGSTILKKVVQLY</sequence>
<accession>A0AAV4TGD0</accession>
<evidence type="ECO:0000313" key="2">
    <source>
        <dbReference type="EMBL" id="GIY43038.1"/>
    </source>
</evidence>
<gene>
    <name evidence="2" type="ORF">CEXT_394421</name>
</gene>
<proteinExistence type="predicted"/>
<name>A0AAV4TGD0_CAEEX</name>
<dbReference type="EMBL" id="BPLR01010922">
    <property type="protein sequence ID" value="GIY43038.1"/>
    <property type="molecule type" value="Genomic_DNA"/>
</dbReference>
<dbReference type="AlphaFoldDB" id="A0AAV4TGD0"/>
<comment type="caution">
    <text evidence="2">The sequence shown here is derived from an EMBL/GenBank/DDBJ whole genome shotgun (WGS) entry which is preliminary data.</text>
</comment>
<organism evidence="2 3">
    <name type="scientific">Caerostris extrusa</name>
    <name type="common">Bark spider</name>
    <name type="synonym">Caerostris bankana</name>
    <dbReference type="NCBI Taxonomy" id="172846"/>
    <lineage>
        <taxon>Eukaryota</taxon>
        <taxon>Metazoa</taxon>
        <taxon>Ecdysozoa</taxon>
        <taxon>Arthropoda</taxon>
        <taxon>Chelicerata</taxon>
        <taxon>Arachnida</taxon>
        <taxon>Araneae</taxon>
        <taxon>Araneomorphae</taxon>
        <taxon>Entelegynae</taxon>
        <taxon>Araneoidea</taxon>
        <taxon>Araneidae</taxon>
        <taxon>Caerostris</taxon>
    </lineage>
</organism>
<reference evidence="2 3" key="1">
    <citation type="submission" date="2021-06" db="EMBL/GenBank/DDBJ databases">
        <title>Caerostris extrusa draft genome.</title>
        <authorList>
            <person name="Kono N."/>
            <person name="Arakawa K."/>
        </authorList>
    </citation>
    <scope>NUCLEOTIDE SEQUENCE [LARGE SCALE GENOMIC DNA]</scope>
</reference>
<protein>
    <submittedName>
        <fullName evidence="2">Uncharacterized protein</fullName>
    </submittedName>
</protein>
<feature type="region of interest" description="Disordered" evidence="1">
    <location>
        <begin position="1"/>
        <end position="31"/>
    </location>
</feature>
<evidence type="ECO:0000313" key="3">
    <source>
        <dbReference type="Proteomes" id="UP001054945"/>
    </source>
</evidence>
<dbReference type="Proteomes" id="UP001054945">
    <property type="component" value="Unassembled WGS sequence"/>
</dbReference>
<evidence type="ECO:0000256" key="1">
    <source>
        <dbReference type="SAM" id="MobiDB-lite"/>
    </source>
</evidence>
<feature type="compositionally biased region" description="Basic and acidic residues" evidence="1">
    <location>
        <begin position="1"/>
        <end position="11"/>
    </location>
</feature>